<organism evidence="1">
    <name type="scientific">uncultured bacterium</name>
    <name type="common">gcode 4</name>
    <dbReference type="NCBI Taxonomy" id="1234023"/>
    <lineage>
        <taxon>Bacteria</taxon>
        <taxon>environmental samples</taxon>
    </lineage>
</organism>
<dbReference type="EMBL" id="AMFJ01000439">
    <property type="protein sequence ID" value="EKE27718.1"/>
    <property type="molecule type" value="Genomic_DNA"/>
</dbReference>
<sequence length="545" mass="65643">MSSVSDNEVKVETKVCRCWVHFDITDKDLEFYDKVSPVFAWVKYQISTPALCPKCREIRRMSFKNDRKLYKSTCSATWKEIISIFSPDKPYKIYNQKDWWSDNWNWKDYWFDFDFSKSFFEQFQNLVVNVPRIALMNYNSENSEYWNYAWGNKNCYLVVGGSWENENCSYGTNFMKSADCMDCFWARECVNSYEVYWSNKMYDSSYCLNSSNSRNCHFSINIDWCDNCIFCTDLINKSYHIYNKPVSKQEFEDMKNEFIAHSDLERNKKIFHDMLSSEAEKWKIMIHSSEDVEWNYILDSKNLHHSFLINKVENGKYVFFANYCSNVMDSTNAWLEYPEYLYETINCWKWGYRISFCQWAWNNNKDIFYCDTISACNDCFWCTWLKNQQYCILNKQYTKEEYEILVPKIIEHMKSSWEWWEYFPSSISPFGYNETVAMEYYPMDGRDALQCVSTDGRAIFKWSDYENPMPNVVKIIPASKLPENITEIPDDIINWAIESEISKKPYRIIKQELDYYRKHSLPIPRKHPDERHQDRVEILLAFKSF</sequence>
<evidence type="ECO:0000313" key="1">
    <source>
        <dbReference type="EMBL" id="EKE27718.1"/>
    </source>
</evidence>
<comment type="caution">
    <text evidence="1">The sequence shown here is derived from an EMBL/GenBank/DDBJ whole genome shotgun (WGS) entry which is preliminary data.</text>
</comment>
<protein>
    <submittedName>
        <fullName evidence="1">Uncharacterized protein</fullName>
    </submittedName>
</protein>
<dbReference type="AlphaFoldDB" id="K2FXM9"/>
<reference evidence="1" key="1">
    <citation type="journal article" date="2012" name="Science">
        <title>Fermentation, hydrogen, and sulfur metabolism in multiple uncultivated bacterial phyla.</title>
        <authorList>
            <person name="Wrighton K.C."/>
            <person name="Thomas B.C."/>
            <person name="Sharon I."/>
            <person name="Miller C.S."/>
            <person name="Castelle C.J."/>
            <person name="VerBerkmoes N.C."/>
            <person name="Wilkins M.J."/>
            <person name="Hettich R.L."/>
            <person name="Lipton M.S."/>
            <person name="Williams K.H."/>
            <person name="Long P.E."/>
            <person name="Banfield J.F."/>
        </authorList>
    </citation>
    <scope>NUCLEOTIDE SEQUENCE [LARGE SCALE GENOMIC DNA]</scope>
</reference>
<proteinExistence type="predicted"/>
<gene>
    <name evidence="1" type="ORF">ACD_3C00165G0007</name>
</gene>
<name>K2FXM9_9BACT</name>
<accession>K2FXM9</accession>